<dbReference type="GO" id="GO:0016491">
    <property type="term" value="F:oxidoreductase activity"/>
    <property type="evidence" value="ECO:0007669"/>
    <property type="project" value="InterPro"/>
</dbReference>
<comment type="similarity">
    <text evidence="1">Belongs to the asaB hydroxylase/desaturase family.</text>
</comment>
<accession>M7T9R8</accession>
<sequence>MVQATLHFLKPLDIYETERPYFLNILGDEISQQILQTNLEYSPHEGISIEDVREQGLDKFSLEENGFQVLKYKANTAVDLDDAKVETYCEEIVKLVSERLNAVHTVCYDYRIRRNNTEVIDYEKDQDQGRTTSAPPVYPVHIDHTVEGGPKRIQRHLTADEAATYLNEKFRARIINVWRPLTHPAEDCPIAMCDSQSVDPHDLVAADRVTPDFRVELYYLQHNANQKWYWLSNQATDESWMFVNYDSTCKMDGPRWMSKEVSCLP</sequence>
<organism evidence="2 3">
    <name type="scientific">Eutypa lata (strain UCR-EL1)</name>
    <name type="common">Grapevine dieback disease fungus</name>
    <name type="synonym">Eutypa armeniacae</name>
    <dbReference type="NCBI Taxonomy" id="1287681"/>
    <lineage>
        <taxon>Eukaryota</taxon>
        <taxon>Fungi</taxon>
        <taxon>Dikarya</taxon>
        <taxon>Ascomycota</taxon>
        <taxon>Pezizomycotina</taxon>
        <taxon>Sordariomycetes</taxon>
        <taxon>Xylariomycetidae</taxon>
        <taxon>Xylariales</taxon>
        <taxon>Diatrypaceae</taxon>
        <taxon>Eutypa</taxon>
    </lineage>
</organism>
<evidence type="ECO:0000313" key="3">
    <source>
        <dbReference type="Proteomes" id="UP000012174"/>
    </source>
</evidence>
<dbReference type="AlphaFoldDB" id="M7T9R8"/>
<dbReference type="NCBIfam" id="NF041278">
    <property type="entry name" value="CmcJ_NvfI_EfuI"/>
    <property type="match status" value="1"/>
</dbReference>
<dbReference type="eggNOG" id="ENOG502S9MZ">
    <property type="taxonomic scope" value="Eukaryota"/>
</dbReference>
<protein>
    <submittedName>
        <fullName evidence="2">Uncharacterized protein</fullName>
    </submittedName>
</protein>
<gene>
    <name evidence="2" type="ORF">UCREL1_9670</name>
</gene>
<reference evidence="3" key="1">
    <citation type="journal article" date="2013" name="Genome Announc.">
        <title>Draft genome sequence of the grapevine dieback fungus Eutypa lata UCR-EL1.</title>
        <authorList>
            <person name="Blanco-Ulate B."/>
            <person name="Rolshausen P.E."/>
            <person name="Cantu D."/>
        </authorList>
    </citation>
    <scope>NUCLEOTIDE SEQUENCE [LARGE SCALE GENOMIC DNA]</scope>
    <source>
        <strain evidence="3">UCR-EL1</strain>
    </source>
</reference>
<dbReference type="InterPro" id="IPR044053">
    <property type="entry name" value="AsaB-like"/>
</dbReference>
<dbReference type="HOGENOM" id="CLU_042688_0_0_1"/>
<dbReference type="OrthoDB" id="412788at2759"/>
<dbReference type="PANTHER" id="PTHR34598:SF3">
    <property type="entry name" value="OXIDOREDUCTASE AN1597"/>
    <property type="match status" value="1"/>
</dbReference>
<dbReference type="Proteomes" id="UP000012174">
    <property type="component" value="Unassembled WGS sequence"/>
</dbReference>
<keyword evidence="3" id="KW-1185">Reference proteome</keyword>
<dbReference type="OMA" id="QSDEEVW"/>
<dbReference type="KEGG" id="ela:UCREL1_9670"/>
<name>M7T9R8_EUTLA</name>
<proteinExistence type="inferred from homology"/>
<dbReference type="EMBL" id="KB707234">
    <property type="protein sequence ID" value="EMR63400.1"/>
    <property type="molecule type" value="Genomic_DNA"/>
</dbReference>
<evidence type="ECO:0000256" key="1">
    <source>
        <dbReference type="ARBA" id="ARBA00023604"/>
    </source>
</evidence>
<evidence type="ECO:0000313" key="2">
    <source>
        <dbReference type="EMBL" id="EMR63400.1"/>
    </source>
</evidence>
<dbReference type="PANTHER" id="PTHR34598">
    <property type="entry name" value="BLL6449 PROTEIN"/>
    <property type="match status" value="1"/>
</dbReference>